<dbReference type="SUPFAM" id="SSF56672">
    <property type="entry name" value="DNA/RNA polymerases"/>
    <property type="match status" value="1"/>
</dbReference>
<evidence type="ECO:0000256" key="1">
    <source>
        <dbReference type="ARBA" id="ARBA00012493"/>
    </source>
</evidence>
<evidence type="ECO:0000256" key="3">
    <source>
        <dbReference type="ARBA" id="ARBA00022695"/>
    </source>
</evidence>
<evidence type="ECO:0000256" key="8">
    <source>
        <dbReference type="ARBA" id="ARBA00034120"/>
    </source>
</evidence>
<keyword evidence="5" id="KW-0460">Magnesium</keyword>
<dbReference type="PRINTS" id="PR00866">
    <property type="entry name" value="RNADNAPOLMS"/>
</dbReference>
<keyword evidence="2" id="KW-0808">Transferase</keyword>
<dbReference type="GO" id="GO:0051607">
    <property type="term" value="P:defense response to virus"/>
    <property type="evidence" value="ECO:0007669"/>
    <property type="project" value="UniProtKB-KW"/>
</dbReference>
<feature type="domain" description="Reverse transcriptase" evidence="10">
    <location>
        <begin position="35"/>
        <end position="257"/>
    </location>
</feature>
<evidence type="ECO:0000313" key="11">
    <source>
        <dbReference type="EMBL" id="KPN79468.1"/>
    </source>
</evidence>
<evidence type="ECO:0000256" key="2">
    <source>
        <dbReference type="ARBA" id="ARBA00022679"/>
    </source>
</evidence>
<comment type="similarity">
    <text evidence="8">Belongs to the bacterial reverse transcriptase family.</text>
</comment>
<keyword evidence="4" id="KW-0479">Metal-binding</keyword>
<dbReference type="AlphaFoldDB" id="A0A0P7LRL7"/>
<dbReference type="EC" id="2.7.7.49" evidence="1"/>
<keyword evidence="7" id="KW-0051">Antiviral defense</keyword>
<evidence type="ECO:0000256" key="7">
    <source>
        <dbReference type="ARBA" id="ARBA00023118"/>
    </source>
</evidence>
<dbReference type="InterPro" id="IPR051083">
    <property type="entry name" value="GrpII_Intron_Splice-Mob/Def"/>
</dbReference>
<dbReference type="Proteomes" id="UP000050269">
    <property type="component" value="Unassembled WGS sequence"/>
</dbReference>
<proteinExistence type="inferred from homology"/>
<protein>
    <recommendedName>
        <fullName evidence="1">RNA-directed DNA polymerase</fullName>
        <ecNumber evidence="1">2.7.7.49</ecNumber>
    </recommendedName>
</protein>
<comment type="caution">
    <text evidence="11">The sequence shown here is derived from an EMBL/GenBank/DDBJ whole genome shotgun (WGS) entry which is preliminary data.</text>
</comment>
<organism evidence="11 12">
    <name type="scientific">Apilactobacillus kunkeei</name>
    <dbReference type="NCBI Taxonomy" id="148814"/>
    <lineage>
        <taxon>Bacteria</taxon>
        <taxon>Bacillati</taxon>
        <taxon>Bacillota</taxon>
        <taxon>Bacilli</taxon>
        <taxon>Lactobacillales</taxon>
        <taxon>Lactobacillaceae</taxon>
        <taxon>Apilactobacillus</taxon>
    </lineage>
</organism>
<dbReference type="PROSITE" id="PS50878">
    <property type="entry name" value="RT_POL"/>
    <property type="match status" value="1"/>
</dbReference>
<dbReference type="InterPro" id="IPR053543">
    <property type="entry name" value="Bacterial_RT"/>
</dbReference>
<name>A0A0P7LRL7_9LACO</name>
<evidence type="ECO:0000256" key="6">
    <source>
        <dbReference type="ARBA" id="ARBA00022918"/>
    </source>
</evidence>
<sequence>MSDLILFLYSGGIFLFKDVKSVESLSRYIGVSVKLINFVVYFKGVDSFYEEFSLPKKSGGSRFISCPKGPLKKLQKKLQKKLSEEYDNKYGSFNVSQAFIKKRNIMSNAKVHRNKKFILNLDIEDFFDEFNFGRVYGYLQKSNDFKMNKQLSVILSKIFTYKNKLPQGSPSSPVLTNFIFRIVDFKILKLSKKYKLDYTRYADDMTFSTNDSNFKYRYINFVEELKFLLYRQGFKINKKKTRLQFSSSKQEVTGLVVNKKINVSRKYYRDLRAQAFNLYSDGKYFIDGKKFDKLNKLEGRFAFVNQVKRYNFLIESRKYARKSKEYSNFIKSTTKYRYEPYLGGFDEQYRKFLFYKYFIHGSKPLIFVEGKTDIRYIKAAMMMYYNRYPELIRNNNGTFEFNIDFFKRGNEDLLKENYKRNEIDYSIKDYYLGLSDDGASVMSKIVEYWGIALDKKTKENKNYYDYFVNKLGNKSKKVILLFDNEYLDKKNKPLRSFLNHVYGNKATSQYRKLISEGKLVIADNLYLITLIKDKNYKKELENYIDDHINDKNFKGNNDLSIDIENLIDLSTITINQKTFNRNANKDSDKEFGKQTLSKYVYKHYNTVGLSGFIPLLDQLKEFCK</sequence>
<evidence type="ECO:0000313" key="12">
    <source>
        <dbReference type="Proteomes" id="UP000050269"/>
    </source>
</evidence>
<comment type="catalytic activity">
    <reaction evidence="9">
        <text>DNA(n) + a 2'-deoxyribonucleoside 5'-triphosphate = DNA(n+1) + diphosphate</text>
        <dbReference type="Rhea" id="RHEA:22508"/>
        <dbReference type="Rhea" id="RHEA-COMP:17339"/>
        <dbReference type="Rhea" id="RHEA-COMP:17340"/>
        <dbReference type="ChEBI" id="CHEBI:33019"/>
        <dbReference type="ChEBI" id="CHEBI:61560"/>
        <dbReference type="ChEBI" id="CHEBI:173112"/>
        <dbReference type="EC" id="2.7.7.49"/>
    </reaction>
</comment>
<evidence type="ECO:0000256" key="4">
    <source>
        <dbReference type="ARBA" id="ARBA00022723"/>
    </source>
</evidence>
<keyword evidence="6" id="KW-0695">RNA-directed DNA polymerase</keyword>
<dbReference type="CDD" id="cd03487">
    <property type="entry name" value="RT_Bac_retron_II"/>
    <property type="match status" value="1"/>
</dbReference>
<dbReference type="GO" id="GO:0003964">
    <property type="term" value="F:RNA-directed DNA polymerase activity"/>
    <property type="evidence" value="ECO:0007669"/>
    <property type="project" value="UniProtKB-KW"/>
</dbReference>
<dbReference type="PANTHER" id="PTHR34047:SF7">
    <property type="entry name" value="RNA-DIRECTED DNA POLYMERASE"/>
    <property type="match status" value="1"/>
</dbReference>
<dbReference type="EMBL" id="JXDF01000031">
    <property type="protein sequence ID" value="KPN79468.1"/>
    <property type="molecule type" value="Genomic_DNA"/>
</dbReference>
<dbReference type="PANTHER" id="PTHR34047">
    <property type="entry name" value="NUCLEAR INTRON MATURASE 1, MITOCHONDRIAL-RELATED"/>
    <property type="match status" value="1"/>
</dbReference>
<dbReference type="InterPro" id="IPR043502">
    <property type="entry name" value="DNA/RNA_pol_sf"/>
</dbReference>
<dbReference type="InterPro" id="IPR000477">
    <property type="entry name" value="RT_dom"/>
</dbReference>
<gene>
    <name evidence="11" type="ORF">RZ78_02230</name>
</gene>
<keyword evidence="3" id="KW-0548">Nucleotidyltransferase</keyword>
<dbReference type="NCBIfam" id="NF038237">
    <property type="entry name" value="retron_Ec67_fus"/>
    <property type="match status" value="1"/>
</dbReference>
<dbReference type="PATRIC" id="fig|148814.13.peg.1360"/>
<reference evidence="11 12" key="1">
    <citation type="journal article" date="2015" name="Genome Biol. Evol.">
        <title>Functionally Structured Genomes in Lactobacillus kunkeei Colonizing the Honey Crop and Food Products of Honeybees and Stingless Bees.</title>
        <authorList>
            <person name="Tamarit D."/>
            <person name="Ellegaard K.M."/>
            <person name="Wikander J."/>
            <person name="Olofsson T."/>
            <person name="Vasquez A."/>
            <person name="Andersson S.G."/>
        </authorList>
    </citation>
    <scope>NUCLEOTIDE SEQUENCE [LARGE SCALE GENOMIC DNA]</scope>
    <source>
        <strain evidence="11 12">LMbo</strain>
    </source>
</reference>
<dbReference type="GO" id="GO:0003723">
    <property type="term" value="F:RNA binding"/>
    <property type="evidence" value="ECO:0007669"/>
    <property type="project" value="InterPro"/>
</dbReference>
<evidence type="ECO:0000259" key="10">
    <source>
        <dbReference type="PROSITE" id="PS50878"/>
    </source>
</evidence>
<dbReference type="Pfam" id="PF00078">
    <property type="entry name" value="RVT_1"/>
    <property type="match status" value="1"/>
</dbReference>
<dbReference type="GO" id="GO:0046872">
    <property type="term" value="F:metal ion binding"/>
    <property type="evidence" value="ECO:0007669"/>
    <property type="project" value="UniProtKB-KW"/>
</dbReference>
<accession>A0A0P7LRL7</accession>
<dbReference type="InterPro" id="IPR000123">
    <property type="entry name" value="Reverse_transcriptase_msDNA"/>
</dbReference>
<evidence type="ECO:0000256" key="9">
    <source>
        <dbReference type="ARBA" id="ARBA00048173"/>
    </source>
</evidence>
<evidence type="ECO:0000256" key="5">
    <source>
        <dbReference type="ARBA" id="ARBA00022842"/>
    </source>
</evidence>